<dbReference type="Pfam" id="PF01261">
    <property type="entry name" value="AP_endonuc_2"/>
    <property type="match status" value="2"/>
</dbReference>
<feature type="region of interest" description="Disordered" evidence="1">
    <location>
        <begin position="116"/>
        <end position="158"/>
    </location>
</feature>
<evidence type="ECO:0000259" key="2">
    <source>
        <dbReference type="Pfam" id="PF01261"/>
    </source>
</evidence>
<keyword evidence="3" id="KW-0413">Isomerase</keyword>
<dbReference type="PANTHER" id="PTHR12110:SF21">
    <property type="entry name" value="XYLOSE ISOMERASE-LIKE TIM BARREL DOMAIN-CONTAINING PROTEIN"/>
    <property type="match status" value="1"/>
</dbReference>
<name>A0ABS4ITX6_9BACL</name>
<feature type="domain" description="Xylose isomerase-like TIM barrel" evidence="2">
    <location>
        <begin position="24"/>
        <end position="121"/>
    </location>
</feature>
<dbReference type="PANTHER" id="PTHR12110">
    <property type="entry name" value="HYDROXYPYRUVATE ISOMERASE"/>
    <property type="match status" value="1"/>
</dbReference>
<dbReference type="InterPro" id="IPR036237">
    <property type="entry name" value="Xyl_isomerase-like_sf"/>
</dbReference>
<dbReference type="InterPro" id="IPR050312">
    <property type="entry name" value="IolE/XylAMocC-like"/>
</dbReference>
<proteinExistence type="predicted"/>
<sequence length="312" mass="34615">MTTRSDYFVSTYAWIEKPLQETVAELVEGGWKAVEIMCEGRHGELLEWSEERLDWLKQIGQYNGISWTLHAPITGCNPASSDAEVIRDSSNVLHRTLQIAEKLGCAYVVVHPGEREEQSYTKSGNDQHESDQGGADERENENENENVKSGTVQAWSDRGGSVDEAANRVVLFLQEALKATEGYGVTIALENVPPYPGLLGADPAFLKHVVQRVGSPRVRIVFDVGHAHLTGKSRCLLALQYLLPYVISLHLSDNQGEHDDHLRLGAGTVPLEGVLALTRQFQYSGSWVLELRSLSDVVASVRWLEQRRTGIA</sequence>
<feature type="domain" description="Xylose isomerase-like TIM barrel" evidence="2">
    <location>
        <begin position="158"/>
        <end position="306"/>
    </location>
</feature>
<keyword evidence="4" id="KW-1185">Reference proteome</keyword>
<dbReference type="Proteomes" id="UP001519287">
    <property type="component" value="Unassembled WGS sequence"/>
</dbReference>
<organism evidence="3 4">
    <name type="scientific">Paenibacillus eucommiae</name>
    <dbReference type="NCBI Taxonomy" id="1355755"/>
    <lineage>
        <taxon>Bacteria</taxon>
        <taxon>Bacillati</taxon>
        <taxon>Bacillota</taxon>
        <taxon>Bacilli</taxon>
        <taxon>Bacillales</taxon>
        <taxon>Paenibacillaceae</taxon>
        <taxon>Paenibacillus</taxon>
    </lineage>
</organism>
<dbReference type="Gene3D" id="3.20.20.150">
    <property type="entry name" value="Divalent-metal-dependent TIM barrel enzymes"/>
    <property type="match status" value="1"/>
</dbReference>
<dbReference type="EMBL" id="JAGGLB010000007">
    <property type="protein sequence ID" value="MBP1991024.1"/>
    <property type="molecule type" value="Genomic_DNA"/>
</dbReference>
<dbReference type="RefSeq" id="WP_209971774.1">
    <property type="nucleotide sequence ID" value="NZ_JAGGLB010000007.1"/>
</dbReference>
<reference evidence="3 4" key="1">
    <citation type="submission" date="2021-03" db="EMBL/GenBank/DDBJ databases">
        <title>Genomic Encyclopedia of Type Strains, Phase IV (KMG-IV): sequencing the most valuable type-strain genomes for metagenomic binning, comparative biology and taxonomic classification.</title>
        <authorList>
            <person name="Goeker M."/>
        </authorList>
    </citation>
    <scope>NUCLEOTIDE SEQUENCE [LARGE SCALE GENOMIC DNA]</scope>
    <source>
        <strain evidence="3 4">DSM 26048</strain>
    </source>
</reference>
<dbReference type="GO" id="GO:0016853">
    <property type="term" value="F:isomerase activity"/>
    <property type="evidence" value="ECO:0007669"/>
    <property type="project" value="UniProtKB-KW"/>
</dbReference>
<protein>
    <submittedName>
        <fullName evidence="3">Sugar phosphate isomerase/epimerase</fullName>
    </submittedName>
</protein>
<feature type="compositionally biased region" description="Basic and acidic residues" evidence="1">
    <location>
        <begin position="116"/>
        <end position="137"/>
    </location>
</feature>
<comment type="caution">
    <text evidence="3">The sequence shown here is derived from an EMBL/GenBank/DDBJ whole genome shotgun (WGS) entry which is preliminary data.</text>
</comment>
<evidence type="ECO:0000313" key="3">
    <source>
        <dbReference type="EMBL" id="MBP1991024.1"/>
    </source>
</evidence>
<evidence type="ECO:0000313" key="4">
    <source>
        <dbReference type="Proteomes" id="UP001519287"/>
    </source>
</evidence>
<gene>
    <name evidence="3" type="ORF">J2Z66_002631</name>
</gene>
<dbReference type="InterPro" id="IPR013022">
    <property type="entry name" value="Xyl_isomerase-like_TIM-brl"/>
</dbReference>
<evidence type="ECO:0000256" key="1">
    <source>
        <dbReference type="SAM" id="MobiDB-lite"/>
    </source>
</evidence>
<dbReference type="SUPFAM" id="SSF51658">
    <property type="entry name" value="Xylose isomerase-like"/>
    <property type="match status" value="1"/>
</dbReference>
<accession>A0ABS4ITX6</accession>